<sequence>MSTLTWNLNRGKCSKLNSFDKDIIAASGTPLTIKGQTTIDLRINEKTYPITTVVADIDGDIILGLDLFKRYQCHIDLESEKIRINGDNCILTGQGTSGCYRVVVSEKVQIPARTEIIVPAEVSGTDKIKENLCIIEPTLK</sequence>
<protein>
    <submittedName>
        <fullName evidence="1">Uncharacterized protein</fullName>
    </submittedName>
</protein>
<dbReference type="AlphaFoldDB" id="A0A9D4KJ89"/>
<evidence type="ECO:0000313" key="1">
    <source>
        <dbReference type="EMBL" id="KAH3840101.1"/>
    </source>
</evidence>
<evidence type="ECO:0000313" key="2">
    <source>
        <dbReference type="Proteomes" id="UP000828390"/>
    </source>
</evidence>
<dbReference type="EMBL" id="JAIWYP010000004">
    <property type="protein sequence ID" value="KAH3840101.1"/>
    <property type="molecule type" value="Genomic_DNA"/>
</dbReference>
<name>A0A9D4KJ89_DREPO</name>
<keyword evidence="2" id="KW-1185">Reference proteome</keyword>
<organism evidence="1 2">
    <name type="scientific">Dreissena polymorpha</name>
    <name type="common">Zebra mussel</name>
    <name type="synonym">Mytilus polymorpha</name>
    <dbReference type="NCBI Taxonomy" id="45954"/>
    <lineage>
        <taxon>Eukaryota</taxon>
        <taxon>Metazoa</taxon>
        <taxon>Spiralia</taxon>
        <taxon>Lophotrochozoa</taxon>
        <taxon>Mollusca</taxon>
        <taxon>Bivalvia</taxon>
        <taxon>Autobranchia</taxon>
        <taxon>Heteroconchia</taxon>
        <taxon>Euheterodonta</taxon>
        <taxon>Imparidentia</taxon>
        <taxon>Neoheterodontei</taxon>
        <taxon>Myida</taxon>
        <taxon>Dreissenoidea</taxon>
        <taxon>Dreissenidae</taxon>
        <taxon>Dreissena</taxon>
    </lineage>
</organism>
<dbReference type="SUPFAM" id="SSF50630">
    <property type="entry name" value="Acid proteases"/>
    <property type="match status" value="1"/>
</dbReference>
<gene>
    <name evidence="1" type="ORF">DPMN_113544</name>
</gene>
<comment type="caution">
    <text evidence="1">The sequence shown here is derived from an EMBL/GenBank/DDBJ whole genome shotgun (WGS) entry which is preliminary data.</text>
</comment>
<dbReference type="Proteomes" id="UP000828390">
    <property type="component" value="Unassembled WGS sequence"/>
</dbReference>
<dbReference type="Gene3D" id="2.40.70.10">
    <property type="entry name" value="Acid Proteases"/>
    <property type="match status" value="1"/>
</dbReference>
<reference evidence="1" key="1">
    <citation type="journal article" date="2019" name="bioRxiv">
        <title>The Genome of the Zebra Mussel, Dreissena polymorpha: A Resource for Invasive Species Research.</title>
        <authorList>
            <person name="McCartney M.A."/>
            <person name="Auch B."/>
            <person name="Kono T."/>
            <person name="Mallez S."/>
            <person name="Zhang Y."/>
            <person name="Obille A."/>
            <person name="Becker A."/>
            <person name="Abrahante J.E."/>
            <person name="Garbe J."/>
            <person name="Badalamenti J.P."/>
            <person name="Herman A."/>
            <person name="Mangelson H."/>
            <person name="Liachko I."/>
            <person name="Sullivan S."/>
            <person name="Sone E.D."/>
            <person name="Koren S."/>
            <person name="Silverstein K.A.T."/>
            <person name="Beckman K.B."/>
            <person name="Gohl D.M."/>
        </authorList>
    </citation>
    <scope>NUCLEOTIDE SEQUENCE</scope>
    <source>
        <strain evidence="1">Duluth1</strain>
        <tissue evidence="1">Whole animal</tissue>
    </source>
</reference>
<dbReference type="InterPro" id="IPR021109">
    <property type="entry name" value="Peptidase_aspartic_dom_sf"/>
</dbReference>
<proteinExistence type="predicted"/>
<accession>A0A9D4KJ89</accession>
<reference evidence="1" key="2">
    <citation type="submission" date="2020-11" db="EMBL/GenBank/DDBJ databases">
        <authorList>
            <person name="McCartney M.A."/>
            <person name="Auch B."/>
            <person name="Kono T."/>
            <person name="Mallez S."/>
            <person name="Becker A."/>
            <person name="Gohl D.M."/>
            <person name="Silverstein K.A.T."/>
            <person name="Koren S."/>
            <person name="Bechman K.B."/>
            <person name="Herman A."/>
            <person name="Abrahante J.E."/>
            <person name="Garbe J."/>
        </authorList>
    </citation>
    <scope>NUCLEOTIDE SEQUENCE</scope>
    <source>
        <strain evidence="1">Duluth1</strain>
        <tissue evidence="1">Whole animal</tissue>
    </source>
</reference>